<dbReference type="GO" id="GO:0005874">
    <property type="term" value="C:microtubule"/>
    <property type="evidence" value="ECO:0007669"/>
    <property type="project" value="TreeGrafter"/>
</dbReference>
<gene>
    <name evidence="2" type="ORF">GW7_13011</name>
</gene>
<feature type="compositionally biased region" description="Basic and acidic residues" evidence="1">
    <location>
        <begin position="82"/>
        <end position="96"/>
    </location>
</feature>
<accession>G5BIX6</accession>
<dbReference type="GO" id="GO:1902017">
    <property type="term" value="P:regulation of cilium assembly"/>
    <property type="evidence" value="ECO:0007669"/>
    <property type="project" value="TreeGrafter"/>
</dbReference>
<dbReference type="STRING" id="10181.G5BIX6"/>
<name>G5BIX6_HETGA</name>
<feature type="compositionally biased region" description="Basic and acidic residues" evidence="1">
    <location>
        <begin position="66"/>
        <end position="75"/>
    </location>
</feature>
<dbReference type="GO" id="GO:0048813">
    <property type="term" value="P:dendrite morphogenesis"/>
    <property type="evidence" value="ECO:0007669"/>
    <property type="project" value="TreeGrafter"/>
</dbReference>
<dbReference type="InParanoid" id="G5BIX6"/>
<protein>
    <submittedName>
        <fullName evidence="2">Doublecortin domain-containing protein 2</fullName>
    </submittedName>
</protein>
<dbReference type="Proteomes" id="UP000006813">
    <property type="component" value="Unassembled WGS sequence"/>
</dbReference>
<evidence type="ECO:0000313" key="3">
    <source>
        <dbReference type="Proteomes" id="UP000006813"/>
    </source>
</evidence>
<dbReference type="GO" id="GO:0005815">
    <property type="term" value="C:microtubule organizing center"/>
    <property type="evidence" value="ECO:0007669"/>
    <property type="project" value="TreeGrafter"/>
</dbReference>
<dbReference type="PANTHER" id="PTHR23004">
    <property type="entry name" value="DOUBLECORTIN DOMAIN CONTAINING 2"/>
    <property type="match status" value="1"/>
</dbReference>
<dbReference type="GO" id="GO:0060271">
    <property type="term" value="P:cilium assembly"/>
    <property type="evidence" value="ECO:0007669"/>
    <property type="project" value="TreeGrafter"/>
</dbReference>
<reference evidence="2 3" key="1">
    <citation type="journal article" date="2011" name="Nature">
        <title>Genome sequencing reveals insights into physiology and longevity of the naked mole rat.</title>
        <authorList>
            <person name="Kim E.B."/>
            <person name="Fang X."/>
            <person name="Fushan A.A."/>
            <person name="Huang Z."/>
            <person name="Lobanov A.V."/>
            <person name="Han L."/>
            <person name="Marino S.M."/>
            <person name="Sun X."/>
            <person name="Turanov A.A."/>
            <person name="Yang P."/>
            <person name="Yim S.H."/>
            <person name="Zhao X."/>
            <person name="Kasaikina M.V."/>
            <person name="Stoletzki N."/>
            <person name="Peng C."/>
            <person name="Polak P."/>
            <person name="Xiong Z."/>
            <person name="Kiezun A."/>
            <person name="Zhu Y."/>
            <person name="Chen Y."/>
            <person name="Kryukov G.V."/>
            <person name="Zhang Q."/>
            <person name="Peshkin L."/>
            <person name="Yang L."/>
            <person name="Bronson R.T."/>
            <person name="Buffenstein R."/>
            <person name="Wang B."/>
            <person name="Han C."/>
            <person name="Li Q."/>
            <person name="Chen L."/>
            <person name="Zhao W."/>
            <person name="Sunyaev S.R."/>
            <person name="Park T.J."/>
            <person name="Zhang G."/>
            <person name="Wang J."/>
            <person name="Gladyshev V.N."/>
        </authorList>
    </citation>
    <scope>NUCLEOTIDE SEQUENCE [LARGE SCALE GENOMIC DNA]</scope>
</reference>
<dbReference type="GO" id="GO:0001764">
    <property type="term" value="P:neuron migration"/>
    <property type="evidence" value="ECO:0007669"/>
    <property type="project" value="TreeGrafter"/>
</dbReference>
<dbReference type="GO" id="GO:0060091">
    <property type="term" value="C:kinocilium"/>
    <property type="evidence" value="ECO:0007669"/>
    <property type="project" value="TreeGrafter"/>
</dbReference>
<proteinExistence type="predicted"/>
<feature type="region of interest" description="Disordered" evidence="1">
    <location>
        <begin position="47"/>
        <end position="96"/>
    </location>
</feature>
<dbReference type="AlphaFoldDB" id="G5BIX6"/>
<dbReference type="EMBL" id="JH170542">
    <property type="protein sequence ID" value="EHB09237.1"/>
    <property type="molecule type" value="Genomic_DNA"/>
</dbReference>
<evidence type="ECO:0000313" key="2">
    <source>
        <dbReference type="EMBL" id="EHB09237.1"/>
    </source>
</evidence>
<dbReference type="GO" id="GO:0005930">
    <property type="term" value="C:axoneme"/>
    <property type="evidence" value="ECO:0007669"/>
    <property type="project" value="TreeGrafter"/>
</dbReference>
<dbReference type="PANTHER" id="PTHR23004:SF5">
    <property type="entry name" value="DOUBLECORTIN DOMAIN-CONTAINING PROTEIN 2"/>
    <property type="match status" value="1"/>
</dbReference>
<evidence type="ECO:0000256" key="1">
    <source>
        <dbReference type="SAM" id="MobiDB-lite"/>
    </source>
</evidence>
<organism evidence="2 3">
    <name type="scientific">Heterocephalus glaber</name>
    <name type="common">Naked mole rat</name>
    <dbReference type="NCBI Taxonomy" id="10181"/>
    <lineage>
        <taxon>Eukaryota</taxon>
        <taxon>Metazoa</taxon>
        <taxon>Chordata</taxon>
        <taxon>Craniata</taxon>
        <taxon>Vertebrata</taxon>
        <taxon>Euteleostomi</taxon>
        <taxon>Mammalia</taxon>
        <taxon>Eutheria</taxon>
        <taxon>Euarchontoglires</taxon>
        <taxon>Glires</taxon>
        <taxon>Rodentia</taxon>
        <taxon>Hystricomorpha</taxon>
        <taxon>Bathyergidae</taxon>
        <taxon>Heterocephalus</taxon>
    </lineage>
</organism>
<sequence length="96" mass="10538">MAARKAQLLSAGASVPLCWGQWYGSPKPQQTILNSNEGIFKAGAERSKMWGPAEVQEDEETQVEVPVDKRPAGRIDEEEDGEKSNTDAEQKEDFSG</sequence>